<keyword evidence="2" id="KW-1185">Reference proteome</keyword>
<proteinExistence type="predicted"/>
<evidence type="ECO:0000313" key="2">
    <source>
        <dbReference type="Proteomes" id="UP000580043"/>
    </source>
</evidence>
<name>A0A848FZ79_9RHOO</name>
<protein>
    <submittedName>
        <fullName evidence="1">Uncharacterized protein</fullName>
    </submittedName>
</protein>
<dbReference type="Proteomes" id="UP000580043">
    <property type="component" value="Unassembled WGS sequence"/>
</dbReference>
<organism evidence="1 2">
    <name type="scientific">Zoogloea dura</name>
    <dbReference type="NCBI Taxonomy" id="2728840"/>
    <lineage>
        <taxon>Bacteria</taxon>
        <taxon>Pseudomonadati</taxon>
        <taxon>Pseudomonadota</taxon>
        <taxon>Betaproteobacteria</taxon>
        <taxon>Rhodocyclales</taxon>
        <taxon>Zoogloeaceae</taxon>
        <taxon>Zoogloea</taxon>
    </lineage>
</organism>
<comment type="caution">
    <text evidence="1">The sequence shown here is derived from an EMBL/GenBank/DDBJ whole genome shotgun (WGS) entry which is preliminary data.</text>
</comment>
<sequence length="861" mass="95231">MPVHKILTGEGGEKYLPFALSRLRHFEVIGSGPTSQKYVFDDATVRVEWNPHNDQHFVRIDAVSGVQGYEFVTTGAEIEFEGAPLVEKRVSTLDVPKKKGKALFSNLVGDSGISTATETAHVPEGINRQANSQYFWWPIDGSKDVREQIRTKDYFVTSTLGRRPGDIQFYDDQALFDYDWGAFIKDGGVRYQREGGNTDLGYDVMPTVHQTGVSARSAAPYADEPNWWRRAAVQNVGGRSFVIMTDMQSNVTVVPASYLTDPDAALFPQNKGVTVAPGSYMPAGVAVPSTATMTRPTRIAGLAWAGGTSVHTNVVGVGDSPIEDAMYEAAGHPIGRGEYPGPAPGFDPDRQYQKHDYVWAFNSTGTRMVTIVNADRNNGHADLTVMDITQEDKQYGTAPTRSPWRRIAQCGANMHVPGLTQAAYATWLSKFDGVSGVEIFTRALLEVSINITVTGEGEDDFTVTITPTRFLKDRWFTGADYAFRDERLAARGVDLDNLITSELALYTTQDERNGLGLRRYSTALSPMNWFVPTKQHSEIVTHAYRMISNITKGVTLFNFCVSKNGNDGIEGQYVTAPLNISGLFPGYETQRHGPFSVYQVYDPGWPDTQPFVFWAYRGIANEALTMESGSFTGLDIEDLRSLSFVFTGAITPAGRTVGMHRIVFGEVTHSDTNVADILDTPLSTVLLLNKLLPATFNPPIEHRMDFGAYSALDPTDVSTAFGLGLHRMIQLKTTHRGQSATTEAGKYASHPDGHFAHVSVSAVSTGAVKLYDQIQYRKVARRDDGTYDQTFVETTHLDTFRKLWGDIYTEADFTTNFYDGISDSTTNTPVLARVGYWWNTKLKPHKRSGFTGMNPRFEETP</sequence>
<reference evidence="1 2" key="1">
    <citation type="submission" date="2020-04" db="EMBL/GenBank/DDBJ databases">
        <title>Zoogloea sp. G-4-1-14 isolated from soil.</title>
        <authorList>
            <person name="Dahal R.H."/>
        </authorList>
    </citation>
    <scope>NUCLEOTIDE SEQUENCE [LARGE SCALE GENOMIC DNA]</scope>
    <source>
        <strain evidence="1 2">G-4-1-14</strain>
    </source>
</reference>
<gene>
    <name evidence="1" type="ORF">HHL15_01110</name>
</gene>
<dbReference type="EMBL" id="JABBGA010000001">
    <property type="protein sequence ID" value="NML24332.1"/>
    <property type="molecule type" value="Genomic_DNA"/>
</dbReference>
<dbReference type="AlphaFoldDB" id="A0A848FZ79"/>
<accession>A0A848FZ79</accession>
<evidence type="ECO:0000313" key="1">
    <source>
        <dbReference type="EMBL" id="NML24332.1"/>
    </source>
</evidence>
<dbReference type="RefSeq" id="WP_169143969.1">
    <property type="nucleotide sequence ID" value="NZ_JABBGA010000001.1"/>
</dbReference>